<keyword evidence="1" id="KW-0732">Signal</keyword>
<dbReference type="Gene3D" id="1.10.101.10">
    <property type="entry name" value="PGBD-like superfamily/PGBD"/>
    <property type="match status" value="2"/>
</dbReference>
<protein>
    <submittedName>
        <fullName evidence="4">DUF1906 domain-containing protein</fullName>
    </submittedName>
</protein>
<dbReference type="InterPro" id="IPR036366">
    <property type="entry name" value="PGBDSf"/>
</dbReference>
<dbReference type="RefSeq" id="WP_308715536.1">
    <property type="nucleotide sequence ID" value="NZ_JAVHUY010000029.1"/>
</dbReference>
<dbReference type="Pfam" id="PF01471">
    <property type="entry name" value="PG_binding_1"/>
    <property type="match status" value="2"/>
</dbReference>
<feature type="domain" description="Peptidoglycan binding-like" evidence="2">
    <location>
        <begin position="505"/>
        <end position="561"/>
    </location>
</feature>
<dbReference type="InterPro" id="IPR017853">
    <property type="entry name" value="GH"/>
</dbReference>
<evidence type="ECO:0000313" key="4">
    <source>
        <dbReference type="EMBL" id="MDQ7908266.1"/>
    </source>
</evidence>
<evidence type="ECO:0000259" key="3">
    <source>
        <dbReference type="Pfam" id="PF08924"/>
    </source>
</evidence>
<dbReference type="Pfam" id="PF08924">
    <property type="entry name" value="Rv2525c_GlyHyd-like"/>
    <property type="match status" value="1"/>
</dbReference>
<accession>A0ABU0ZMJ8</accession>
<dbReference type="Proteomes" id="UP001230908">
    <property type="component" value="Unassembled WGS sequence"/>
</dbReference>
<feature type="chain" id="PRO_5046352932" evidence="1">
    <location>
        <begin position="29"/>
        <end position="565"/>
    </location>
</feature>
<dbReference type="EMBL" id="JAVHUY010000029">
    <property type="protein sequence ID" value="MDQ7908266.1"/>
    <property type="molecule type" value="Genomic_DNA"/>
</dbReference>
<dbReference type="SUPFAM" id="SSF47090">
    <property type="entry name" value="PGBD-like"/>
    <property type="match status" value="2"/>
</dbReference>
<dbReference type="SUPFAM" id="SSF51445">
    <property type="entry name" value="(Trans)glycosidases"/>
    <property type="match status" value="1"/>
</dbReference>
<dbReference type="InterPro" id="IPR036365">
    <property type="entry name" value="PGBD-like_sf"/>
</dbReference>
<feature type="domain" description="Peptidoglycan binding-like" evidence="2">
    <location>
        <begin position="453"/>
        <end position="491"/>
    </location>
</feature>
<dbReference type="InterPro" id="IPR002477">
    <property type="entry name" value="Peptidoglycan-bd-like"/>
</dbReference>
<keyword evidence="5" id="KW-1185">Reference proteome</keyword>
<reference evidence="4 5" key="1">
    <citation type="submission" date="2023-08" db="EMBL/GenBank/DDBJ databases">
        <title>Phytohabitans sansha sp. nov., isolated from marine sediment.</title>
        <authorList>
            <person name="Zhao Y."/>
            <person name="Yi K."/>
        </authorList>
    </citation>
    <scope>NUCLEOTIDE SEQUENCE [LARGE SCALE GENOMIC DNA]</scope>
    <source>
        <strain evidence="4 5">ZYX-F-186</strain>
    </source>
</reference>
<evidence type="ECO:0000313" key="5">
    <source>
        <dbReference type="Proteomes" id="UP001230908"/>
    </source>
</evidence>
<name>A0ABU0ZMJ8_9ACTN</name>
<organism evidence="4 5">
    <name type="scientific">Phytohabitans maris</name>
    <dbReference type="NCBI Taxonomy" id="3071409"/>
    <lineage>
        <taxon>Bacteria</taxon>
        <taxon>Bacillati</taxon>
        <taxon>Actinomycetota</taxon>
        <taxon>Actinomycetes</taxon>
        <taxon>Micromonosporales</taxon>
        <taxon>Micromonosporaceae</taxon>
    </lineage>
</organism>
<sequence>MDSTVVAVAALASTLAAGLAPAPVAATAQVVSYHGYRVTVPASWRVVDLDRTPSACVRFDSPTVYLGHPGDQSTCPAGLVGRGAGLVVEPIDATLAGRVGADARTTAPGTAAAPPTTPSRDGTIQVAVESAGVLVTAVHGGADEVAVRQVLESAGLTAGAVPARLPASAQPPRTAAASPQPGTFLGRGFDACAAPSQATMDAWLTSSPYRAVGVYISGGLRACAQPNLTASWVDTQTAKGWHLIPLDVGRQAPCSSYSSKISSTPATAKAQGGDAAATSVTAAQALGIPAGSAIYADIEGYGSGASCTAAVLSYLSGWTEALHARGYLSGLYSSASSGIRDAANAYTNTGYTRVDHIWFAWWNDAVNTDSGPYAPASYWGDHQRIHQYQGNVSETWGGRSVNIDRNYLDVAAGPVEPPPPCAGTNVDFAAYPPLGEGATGAPVTAAQCLLDPAGTPSGTFDAATIAATRAFQQAHNLPVTGQVEAHTWTALLAAGDTPTLRSGSTGPAVRRLQRALTAALSRTVAVDGVFGSQTDQAVRDYQTSRALASDGVVGGQTWGALQAGR</sequence>
<evidence type="ECO:0000256" key="1">
    <source>
        <dbReference type="SAM" id="SignalP"/>
    </source>
</evidence>
<feature type="domain" description="Rv2525c-like glycoside hydrolase-like" evidence="3">
    <location>
        <begin position="202"/>
        <end position="407"/>
    </location>
</feature>
<feature type="signal peptide" evidence="1">
    <location>
        <begin position="1"/>
        <end position="28"/>
    </location>
</feature>
<dbReference type="Gene3D" id="3.20.20.80">
    <property type="entry name" value="Glycosidases"/>
    <property type="match status" value="1"/>
</dbReference>
<proteinExistence type="predicted"/>
<evidence type="ECO:0000259" key="2">
    <source>
        <dbReference type="Pfam" id="PF01471"/>
    </source>
</evidence>
<comment type="caution">
    <text evidence="4">The sequence shown here is derived from an EMBL/GenBank/DDBJ whole genome shotgun (WGS) entry which is preliminary data.</text>
</comment>
<dbReference type="InterPro" id="IPR015020">
    <property type="entry name" value="Rv2525c-like_Glyco_Hydro-like"/>
</dbReference>
<gene>
    <name evidence="4" type="ORF">RB614_27440</name>
</gene>
<dbReference type="CDD" id="cd06418">
    <property type="entry name" value="GH25_BacA-like"/>
    <property type="match status" value="1"/>
</dbReference>